<evidence type="ECO:0000256" key="7">
    <source>
        <dbReference type="ARBA" id="ARBA00022801"/>
    </source>
</evidence>
<feature type="domain" description="Glycosyl transferase family 51" evidence="18">
    <location>
        <begin position="76"/>
        <end position="250"/>
    </location>
</feature>
<keyword evidence="8" id="KW-0133">Cell shape</keyword>
<evidence type="ECO:0000256" key="9">
    <source>
        <dbReference type="ARBA" id="ARBA00022984"/>
    </source>
</evidence>
<evidence type="ECO:0000256" key="8">
    <source>
        <dbReference type="ARBA" id="ARBA00022960"/>
    </source>
</evidence>
<keyword evidence="7" id="KW-0378">Hydrolase</keyword>
<sequence length="737" mass="82929">MSSERRNEKRKDRRKNRRKNQKNVFRQKIKWLGIAIAAVFVFLLSGYGLLILGGKMVADENDLLLDLTTTVRTEDGEVVKTLYNENREYVSVDHIPDHVLQAFVAVEDRRFYEHQGIDLQSIGRAVYRDILARSKVEGGSTITQQLSKNLFLTNDKSWARKIKESMASLYLERRLSKDEILELYVNQVYFGEGVYGVQKASQFFFSKDVDDLTISEGALLAGLMKAPNGYSPLNHPEKAAERRNVVLQTMESAGFIDEETRVLEQEKDLGINLSEEKRGTNPWVDSYVDIAIKEAAEKHNLSFEDLQSGGYEITVYMNDDFQQIAYQDFQEDAFFPGNTEGTEGSFVMLDKDNGHIVSAIGGRNFSLGDLNRVNVQRQPGSTFKPVAVYGPALMKEDKYNPFTIIPDQYMEEYDVKNVSGEYKNNITIYQAIVESTNTSAVWLLDEIGIDYAKSYLNKLELPLDDKDKGTSIALGGLEKGVTPLQMAQSYQAFADNGNMSEATAIAEIKDRNGEVIYQSETSNKEVFTPQVAWDMTEMLKENVRTGTASSGYYAKELAGKTGTTQHTYVDGASKDAWFVGYTPDYVTAAWMGYDKSDEKHYLTGGSAYPTSLTKKILTDIDNQTGSALTASFSMPEDVEPLPDPIDLPAIENLNASYTFGGMALVKGKLTWSGSADDRVVYRIYKEEEGTDELVGEVEGETEFIIDDIWFRNEYYYVVPFDPITNMEGQHSESVSFF</sequence>
<keyword evidence="1" id="KW-1003">Cell membrane</keyword>
<dbReference type="InterPro" id="IPR050396">
    <property type="entry name" value="Glycosyltr_51/Transpeptidase"/>
</dbReference>
<evidence type="ECO:0000256" key="2">
    <source>
        <dbReference type="ARBA" id="ARBA00022645"/>
    </source>
</evidence>
<evidence type="ECO:0000256" key="4">
    <source>
        <dbReference type="ARBA" id="ARBA00022676"/>
    </source>
</evidence>
<dbReference type="InterPro" id="IPR023346">
    <property type="entry name" value="Lysozyme-like_dom_sf"/>
</dbReference>
<keyword evidence="9" id="KW-0573">Peptidoglycan synthesis</keyword>
<gene>
    <name evidence="19" type="primary">pbpF</name>
    <name evidence="19" type="ORF">GCM10011346_14300</name>
</gene>
<keyword evidence="2" id="KW-0121">Carboxypeptidase</keyword>
<dbReference type="EMBL" id="BMLW01000003">
    <property type="protein sequence ID" value="GGP09597.1"/>
    <property type="molecule type" value="Genomic_DNA"/>
</dbReference>
<dbReference type="Proteomes" id="UP000641206">
    <property type="component" value="Unassembled WGS sequence"/>
</dbReference>
<feature type="region of interest" description="Disordered" evidence="16">
    <location>
        <begin position="1"/>
        <end position="21"/>
    </location>
</feature>
<dbReference type="PANTHER" id="PTHR32282">
    <property type="entry name" value="BINDING PROTEIN TRANSPEPTIDASE, PUTATIVE-RELATED"/>
    <property type="match status" value="1"/>
</dbReference>
<evidence type="ECO:0000259" key="17">
    <source>
        <dbReference type="Pfam" id="PF00905"/>
    </source>
</evidence>
<keyword evidence="6" id="KW-0812">Transmembrane</keyword>
<evidence type="ECO:0000256" key="5">
    <source>
        <dbReference type="ARBA" id="ARBA00022679"/>
    </source>
</evidence>
<keyword evidence="5" id="KW-0808">Transferase</keyword>
<name>A0ABQ2NT20_9BACI</name>
<accession>A0ABQ2NT20</accession>
<dbReference type="NCBIfam" id="TIGR02074">
    <property type="entry name" value="PBP_1a_fam"/>
    <property type="match status" value="1"/>
</dbReference>
<evidence type="ECO:0000256" key="16">
    <source>
        <dbReference type="SAM" id="MobiDB-lite"/>
    </source>
</evidence>
<comment type="catalytic activity">
    <reaction evidence="15">
        <text>[GlcNAc-(1-&gt;4)-Mur2Ac(oyl-L-Ala-gamma-D-Glu-L-Lys-D-Ala-D-Ala)](n)-di-trans,octa-cis-undecaprenyl diphosphate + beta-D-GlcNAc-(1-&gt;4)-Mur2Ac(oyl-L-Ala-gamma-D-Glu-L-Lys-D-Ala-D-Ala)-di-trans,octa-cis-undecaprenyl diphosphate = [GlcNAc-(1-&gt;4)-Mur2Ac(oyl-L-Ala-gamma-D-Glu-L-Lys-D-Ala-D-Ala)](n+1)-di-trans,octa-cis-undecaprenyl diphosphate + di-trans,octa-cis-undecaprenyl diphosphate + H(+)</text>
        <dbReference type="Rhea" id="RHEA:23708"/>
        <dbReference type="Rhea" id="RHEA-COMP:9602"/>
        <dbReference type="Rhea" id="RHEA-COMP:9603"/>
        <dbReference type="ChEBI" id="CHEBI:15378"/>
        <dbReference type="ChEBI" id="CHEBI:58405"/>
        <dbReference type="ChEBI" id="CHEBI:60033"/>
        <dbReference type="ChEBI" id="CHEBI:78435"/>
        <dbReference type="EC" id="2.4.99.28"/>
    </reaction>
</comment>
<evidence type="ECO:0000256" key="11">
    <source>
        <dbReference type="ARBA" id="ARBA00023136"/>
    </source>
</evidence>
<evidence type="ECO:0000256" key="15">
    <source>
        <dbReference type="ARBA" id="ARBA00049902"/>
    </source>
</evidence>
<evidence type="ECO:0000313" key="19">
    <source>
        <dbReference type="EMBL" id="GGP09597.1"/>
    </source>
</evidence>
<keyword evidence="12" id="KW-0511">Multifunctional enzyme</keyword>
<dbReference type="InterPro" id="IPR036950">
    <property type="entry name" value="PBP_transglycosylase"/>
</dbReference>
<dbReference type="SUPFAM" id="SSF56601">
    <property type="entry name" value="beta-lactamase/transpeptidase-like"/>
    <property type="match status" value="1"/>
</dbReference>
<dbReference type="InterPro" id="IPR012338">
    <property type="entry name" value="Beta-lactam/transpept-like"/>
</dbReference>
<feature type="compositionally biased region" description="Basic residues" evidence="16">
    <location>
        <begin position="11"/>
        <end position="21"/>
    </location>
</feature>
<dbReference type="Pfam" id="PF00905">
    <property type="entry name" value="Transpeptidase"/>
    <property type="match status" value="1"/>
</dbReference>
<keyword evidence="4" id="KW-0328">Glycosyltransferase</keyword>
<dbReference type="PANTHER" id="PTHR32282:SF32">
    <property type="entry name" value="PENICILLIN-BINDING PROTEIN 2A"/>
    <property type="match status" value="1"/>
</dbReference>
<feature type="compositionally biased region" description="Basic and acidic residues" evidence="16">
    <location>
        <begin position="1"/>
        <end position="10"/>
    </location>
</feature>
<dbReference type="SUPFAM" id="SSF53955">
    <property type="entry name" value="Lysozyme-like"/>
    <property type="match status" value="1"/>
</dbReference>
<comment type="caution">
    <text evidence="19">The sequence shown here is derived from an EMBL/GenBank/DDBJ whole genome shotgun (WGS) entry which is preliminary data.</text>
</comment>
<keyword evidence="10" id="KW-1133">Transmembrane helix</keyword>
<dbReference type="InterPro" id="IPR001264">
    <property type="entry name" value="Glyco_trans_51"/>
</dbReference>
<keyword evidence="20" id="KW-1185">Reference proteome</keyword>
<evidence type="ECO:0000256" key="13">
    <source>
        <dbReference type="ARBA" id="ARBA00023316"/>
    </source>
</evidence>
<keyword evidence="13" id="KW-0961">Cell wall biogenesis/degradation</keyword>
<protein>
    <submittedName>
        <fullName evidence="19">Penicillin-binding protein 1F</fullName>
    </submittedName>
</protein>
<keyword evidence="3" id="KW-0645">Protease</keyword>
<evidence type="ECO:0000313" key="20">
    <source>
        <dbReference type="Proteomes" id="UP000641206"/>
    </source>
</evidence>
<feature type="domain" description="Penicillin-binding protein transpeptidase" evidence="17">
    <location>
        <begin position="344"/>
        <end position="617"/>
    </location>
</feature>
<dbReference type="Gene3D" id="3.40.710.10">
    <property type="entry name" value="DD-peptidase/beta-lactamase superfamily"/>
    <property type="match status" value="1"/>
</dbReference>
<proteinExistence type="predicted"/>
<evidence type="ECO:0000259" key="18">
    <source>
        <dbReference type="Pfam" id="PF00912"/>
    </source>
</evidence>
<evidence type="ECO:0000256" key="6">
    <source>
        <dbReference type="ARBA" id="ARBA00022692"/>
    </source>
</evidence>
<organism evidence="19 20">
    <name type="scientific">Oceanobacillus neutriphilus</name>
    <dbReference type="NCBI Taxonomy" id="531815"/>
    <lineage>
        <taxon>Bacteria</taxon>
        <taxon>Bacillati</taxon>
        <taxon>Bacillota</taxon>
        <taxon>Bacilli</taxon>
        <taxon>Bacillales</taxon>
        <taxon>Bacillaceae</taxon>
        <taxon>Oceanobacillus</taxon>
    </lineage>
</organism>
<evidence type="ECO:0000256" key="1">
    <source>
        <dbReference type="ARBA" id="ARBA00022475"/>
    </source>
</evidence>
<dbReference type="Gene3D" id="1.10.3810.10">
    <property type="entry name" value="Biosynthetic peptidoglycan transglycosylase-like"/>
    <property type="match status" value="1"/>
</dbReference>
<dbReference type="InterPro" id="IPR001460">
    <property type="entry name" value="PCN-bd_Tpept"/>
</dbReference>
<evidence type="ECO:0000256" key="3">
    <source>
        <dbReference type="ARBA" id="ARBA00022670"/>
    </source>
</evidence>
<keyword evidence="11" id="KW-0472">Membrane</keyword>
<evidence type="ECO:0000256" key="14">
    <source>
        <dbReference type="ARBA" id="ARBA00034000"/>
    </source>
</evidence>
<comment type="catalytic activity">
    <reaction evidence="14">
        <text>Preferential cleavage: (Ac)2-L-Lys-D-Ala-|-D-Ala. Also transpeptidation of peptidyl-alanyl moieties that are N-acyl substituents of D-alanine.</text>
        <dbReference type="EC" id="3.4.16.4"/>
    </reaction>
</comment>
<reference evidence="20" key="1">
    <citation type="journal article" date="2019" name="Int. J. Syst. Evol. Microbiol.">
        <title>The Global Catalogue of Microorganisms (GCM) 10K type strain sequencing project: providing services to taxonomists for standard genome sequencing and annotation.</title>
        <authorList>
            <consortium name="The Broad Institute Genomics Platform"/>
            <consortium name="The Broad Institute Genome Sequencing Center for Infectious Disease"/>
            <person name="Wu L."/>
            <person name="Ma J."/>
        </authorList>
    </citation>
    <scope>NUCLEOTIDE SEQUENCE [LARGE SCALE GENOMIC DNA]</scope>
    <source>
        <strain evidence="20">CGMCC 1.7693</strain>
    </source>
</reference>
<evidence type="ECO:0000256" key="12">
    <source>
        <dbReference type="ARBA" id="ARBA00023268"/>
    </source>
</evidence>
<evidence type="ECO:0000256" key="10">
    <source>
        <dbReference type="ARBA" id="ARBA00022989"/>
    </source>
</evidence>
<dbReference type="RefSeq" id="WP_188733754.1">
    <property type="nucleotide sequence ID" value="NZ_BMLW01000003.1"/>
</dbReference>
<dbReference type="Pfam" id="PF00912">
    <property type="entry name" value="Transgly"/>
    <property type="match status" value="1"/>
</dbReference>